<dbReference type="InParanoid" id="G0NIR6"/>
<dbReference type="Proteomes" id="UP000008068">
    <property type="component" value="Unassembled WGS sequence"/>
</dbReference>
<dbReference type="HOGENOM" id="CLU_167765_0_0_1"/>
<evidence type="ECO:0000313" key="3">
    <source>
        <dbReference type="EMBL" id="EGT31990.1"/>
    </source>
</evidence>
<keyword evidence="4" id="KW-1185">Reference proteome</keyword>
<organism evidence="4">
    <name type="scientific">Caenorhabditis brenneri</name>
    <name type="common">Nematode worm</name>
    <dbReference type="NCBI Taxonomy" id="135651"/>
    <lineage>
        <taxon>Eukaryota</taxon>
        <taxon>Metazoa</taxon>
        <taxon>Ecdysozoa</taxon>
        <taxon>Nematoda</taxon>
        <taxon>Chromadorea</taxon>
        <taxon>Rhabditida</taxon>
        <taxon>Rhabditina</taxon>
        <taxon>Rhabditomorpha</taxon>
        <taxon>Rhabditoidea</taxon>
        <taxon>Rhabditidae</taxon>
        <taxon>Peloderinae</taxon>
        <taxon>Caenorhabditis</taxon>
    </lineage>
</organism>
<dbReference type="AlphaFoldDB" id="G0NIR6"/>
<feature type="compositionally biased region" description="Basic and acidic residues" evidence="1">
    <location>
        <begin position="34"/>
        <end position="46"/>
    </location>
</feature>
<feature type="region of interest" description="Disordered" evidence="1">
    <location>
        <begin position="34"/>
        <end position="62"/>
    </location>
</feature>
<sequence>MKMLKDLMQFEALKLNKTIKEKATLESRLKRLAREADRESDEERKVKNQRAAATQTEPASVGQWDRRSEVFANARVQGFFSTFLSLFLMMFICLMIV</sequence>
<protein>
    <submittedName>
        <fullName evidence="3">Uncharacterized protein</fullName>
    </submittedName>
</protein>
<keyword evidence="2" id="KW-0812">Transmembrane</keyword>
<name>G0NIR6_CAEBE</name>
<feature type="transmembrane region" description="Helical" evidence="2">
    <location>
        <begin position="76"/>
        <end position="96"/>
    </location>
</feature>
<dbReference type="EMBL" id="GL379892">
    <property type="protein sequence ID" value="EGT31990.1"/>
    <property type="molecule type" value="Genomic_DNA"/>
</dbReference>
<evidence type="ECO:0000256" key="1">
    <source>
        <dbReference type="SAM" id="MobiDB-lite"/>
    </source>
</evidence>
<accession>G0NIR6</accession>
<evidence type="ECO:0000256" key="2">
    <source>
        <dbReference type="SAM" id="Phobius"/>
    </source>
</evidence>
<reference evidence="4" key="1">
    <citation type="submission" date="2011-07" db="EMBL/GenBank/DDBJ databases">
        <authorList>
            <consortium name="Caenorhabditis brenneri Sequencing and Analysis Consortium"/>
            <person name="Wilson R.K."/>
        </authorList>
    </citation>
    <scope>NUCLEOTIDE SEQUENCE [LARGE SCALE GENOMIC DNA]</scope>
    <source>
        <strain evidence="4">PB2801</strain>
    </source>
</reference>
<keyword evidence="2" id="KW-0472">Membrane</keyword>
<keyword evidence="2" id="KW-1133">Transmembrane helix</keyword>
<gene>
    <name evidence="3" type="ORF">CAEBREN_08308</name>
</gene>
<evidence type="ECO:0000313" key="4">
    <source>
        <dbReference type="Proteomes" id="UP000008068"/>
    </source>
</evidence>
<proteinExistence type="predicted"/>